<dbReference type="Pfam" id="PF00111">
    <property type="entry name" value="Fer2"/>
    <property type="match status" value="1"/>
</dbReference>
<accession>A0A7W8TTY2</accession>
<dbReference type="PANTHER" id="PTHR30212:SF2">
    <property type="entry name" value="PROTEIN YIIM"/>
    <property type="match status" value="1"/>
</dbReference>
<dbReference type="Proteomes" id="UP000580797">
    <property type="component" value="Unassembled WGS sequence"/>
</dbReference>
<dbReference type="InterPro" id="IPR052353">
    <property type="entry name" value="Benzoxazolinone_Detox_Enz"/>
</dbReference>
<reference evidence="2 3" key="1">
    <citation type="submission" date="2020-08" db="EMBL/GenBank/DDBJ databases">
        <title>Sequencing the genomes of 1000 actinobacteria strains.</title>
        <authorList>
            <person name="Klenk H.-P."/>
        </authorList>
    </citation>
    <scope>NUCLEOTIDE SEQUENCE [LARGE SCALE GENOMIC DNA]</scope>
    <source>
        <strain evidence="2 3">DSM 105783</strain>
    </source>
</reference>
<dbReference type="GO" id="GO:0051536">
    <property type="term" value="F:iron-sulfur cluster binding"/>
    <property type="evidence" value="ECO:0007669"/>
    <property type="project" value="InterPro"/>
</dbReference>
<gene>
    <name evidence="2" type="ORF">HD598_000665</name>
</gene>
<dbReference type="EMBL" id="JACHDR010000001">
    <property type="protein sequence ID" value="MBB5511978.1"/>
    <property type="molecule type" value="Genomic_DNA"/>
</dbReference>
<dbReference type="CDD" id="cd00207">
    <property type="entry name" value="fer2"/>
    <property type="match status" value="1"/>
</dbReference>
<protein>
    <submittedName>
        <fullName evidence="2">Ferredoxin</fullName>
    </submittedName>
</protein>
<sequence length="119" mass="13108">MSSVLRLAEEMGWPTERLHSEHFEADVQGPGKNFQVTLAQSGQTITVPGTKSLLEALEGIGISVPNMCRKGVCGECAVPVLKGRVEHRDLYLTDEEKALHETVMCCVSRAQEQELELDL</sequence>
<comment type="caution">
    <text evidence="2">The sequence shown here is derived from an EMBL/GenBank/DDBJ whole genome shotgun (WGS) entry which is preliminary data.</text>
</comment>
<feature type="domain" description="2Fe-2S ferredoxin-type" evidence="1">
    <location>
        <begin position="34"/>
        <end position="119"/>
    </location>
</feature>
<dbReference type="AlphaFoldDB" id="A0A7W8TTY2"/>
<dbReference type="PROSITE" id="PS51085">
    <property type="entry name" value="2FE2S_FER_2"/>
    <property type="match status" value="1"/>
</dbReference>
<name>A0A7W8TTY2_9MICC</name>
<evidence type="ECO:0000313" key="3">
    <source>
        <dbReference type="Proteomes" id="UP000580797"/>
    </source>
</evidence>
<dbReference type="InterPro" id="IPR001041">
    <property type="entry name" value="2Fe-2S_ferredoxin-type"/>
</dbReference>
<evidence type="ECO:0000313" key="2">
    <source>
        <dbReference type="EMBL" id="MBB5511978.1"/>
    </source>
</evidence>
<dbReference type="SUPFAM" id="SSF54292">
    <property type="entry name" value="2Fe-2S ferredoxin-like"/>
    <property type="match status" value="1"/>
</dbReference>
<dbReference type="PANTHER" id="PTHR30212">
    <property type="entry name" value="PROTEIN YIIM"/>
    <property type="match status" value="1"/>
</dbReference>
<dbReference type="InterPro" id="IPR012675">
    <property type="entry name" value="Beta-grasp_dom_sf"/>
</dbReference>
<organism evidence="2 3">
    <name type="scientific">Neomicrococcus aestuarii</name>
    <dbReference type="NCBI Taxonomy" id="556325"/>
    <lineage>
        <taxon>Bacteria</taxon>
        <taxon>Bacillati</taxon>
        <taxon>Actinomycetota</taxon>
        <taxon>Actinomycetes</taxon>
        <taxon>Micrococcales</taxon>
        <taxon>Micrococcaceae</taxon>
        <taxon>Neomicrococcus</taxon>
    </lineage>
</organism>
<evidence type="ECO:0000259" key="1">
    <source>
        <dbReference type="PROSITE" id="PS51085"/>
    </source>
</evidence>
<dbReference type="InterPro" id="IPR036010">
    <property type="entry name" value="2Fe-2S_ferredoxin-like_sf"/>
</dbReference>
<dbReference type="Gene3D" id="3.10.20.30">
    <property type="match status" value="1"/>
</dbReference>
<proteinExistence type="predicted"/>